<reference evidence="1" key="1">
    <citation type="submission" date="2022-08" db="EMBL/GenBank/DDBJ databases">
        <title>A global survey of hypervirulent Aeromonas hydrophila identified this emerging pathogen in farmed fish in the lower Mekong River basin.</title>
        <authorList>
            <person name="Xu T."/>
            <person name="Rasmussen-Ivey C.R."/>
            <person name="Moen F.S."/>
            <person name="Fernandez Bravo A."/>
            <person name="Lamy B."/>
            <person name="Beaz-Hidalgo R."/>
            <person name="Khan C.D."/>
            <person name="Castro Escarpulli G."/>
            <person name="Yasin I.S.M."/>
            <person name="Figueras M.J."/>
            <person name="Azzam Sayuti M."/>
            <person name="Karim M.M."/>
            <person name="Alam K.M."/>
            <person name="Le T.T.T."/>
            <person name="Thao N.H.P."/>
            <person name="Addo S."/>
            <person name="Duodu S."/>
            <person name="Ali S."/>
            <person name="Mey S."/>
            <person name="Somony T."/>
            <person name="Liles M.R."/>
        </authorList>
    </citation>
    <scope>NUCLEOTIDE SEQUENCE</scope>
    <source>
        <strain evidence="1">0.14</strain>
    </source>
</reference>
<dbReference type="AlphaFoldDB" id="A0AAW5MF64"/>
<dbReference type="EMBL" id="JANLFC010000063">
    <property type="protein sequence ID" value="MCR4450367.1"/>
    <property type="molecule type" value="Genomic_DNA"/>
</dbReference>
<comment type="caution">
    <text evidence="1">The sequence shown here is derived from an EMBL/GenBank/DDBJ whole genome shotgun (WGS) entry which is preliminary data.</text>
</comment>
<dbReference type="Proteomes" id="UP001204061">
    <property type="component" value="Unassembled WGS sequence"/>
</dbReference>
<accession>A0AAW5MF64</accession>
<gene>
    <name evidence="1" type="ORF">NS965_18440</name>
</gene>
<dbReference type="RefSeq" id="WP_257725802.1">
    <property type="nucleotide sequence ID" value="NZ_JANLFC010000063.1"/>
</dbReference>
<organism evidence="1 2">
    <name type="scientific">Aeromonas veronii</name>
    <dbReference type="NCBI Taxonomy" id="654"/>
    <lineage>
        <taxon>Bacteria</taxon>
        <taxon>Pseudomonadati</taxon>
        <taxon>Pseudomonadota</taxon>
        <taxon>Gammaproteobacteria</taxon>
        <taxon>Aeromonadales</taxon>
        <taxon>Aeromonadaceae</taxon>
        <taxon>Aeromonas</taxon>
    </lineage>
</organism>
<evidence type="ECO:0000313" key="2">
    <source>
        <dbReference type="Proteomes" id="UP001204061"/>
    </source>
</evidence>
<protein>
    <submittedName>
        <fullName evidence="1">Uncharacterized protein</fullName>
    </submittedName>
</protein>
<evidence type="ECO:0000313" key="1">
    <source>
        <dbReference type="EMBL" id="MCR4450367.1"/>
    </source>
</evidence>
<sequence length="150" mass="16749">MSGSPSRVVRLSEAFEFGTLNDPNGFIDYPHLNDEQADAVHRFMYDVAQGNPLPGKNKPSWQDNNGNRLPKTQSYEQAGFWHYHSGPSFSQKPVTSLTFGLNVNIDGVTSAEVLFYVKESDGSITIEGFCANHYPFPQSDDPKKPHPLFL</sequence>
<name>A0AAW5MF64_AERVE</name>
<proteinExistence type="predicted"/>